<evidence type="ECO:0000256" key="4">
    <source>
        <dbReference type="HAMAP-Rule" id="MF_01185"/>
    </source>
</evidence>
<dbReference type="Proteomes" id="UP000245634">
    <property type="component" value="Unassembled WGS sequence"/>
</dbReference>
<protein>
    <recommendedName>
        <fullName evidence="4">Flagellar assembly factor FliW</fullName>
    </recommendedName>
</protein>
<keyword evidence="2 4" id="KW-1005">Bacterial flagellum biogenesis</keyword>
<dbReference type="Pfam" id="PF02623">
    <property type="entry name" value="FliW"/>
    <property type="match status" value="1"/>
</dbReference>
<dbReference type="PANTHER" id="PTHR39190:SF1">
    <property type="entry name" value="FLAGELLAR ASSEMBLY FACTOR FLIW"/>
    <property type="match status" value="1"/>
</dbReference>
<comment type="caution">
    <text evidence="5">The sequence shown here is derived from an EMBL/GenBank/DDBJ whole genome shotgun (WGS) entry which is preliminary data.</text>
</comment>
<proteinExistence type="inferred from homology"/>
<dbReference type="AlphaFoldDB" id="A0A316DDY9"/>
<evidence type="ECO:0000313" key="6">
    <source>
        <dbReference type="Proteomes" id="UP000245634"/>
    </source>
</evidence>
<keyword evidence="5" id="KW-0969">Cilium</keyword>
<organism evidence="5 6">
    <name type="scientific">Tumebacillus permanentifrigoris</name>
    <dbReference type="NCBI Taxonomy" id="378543"/>
    <lineage>
        <taxon>Bacteria</taxon>
        <taxon>Bacillati</taxon>
        <taxon>Bacillota</taxon>
        <taxon>Bacilli</taxon>
        <taxon>Bacillales</taxon>
        <taxon>Alicyclobacillaceae</taxon>
        <taxon>Tumebacillus</taxon>
    </lineage>
</organism>
<reference evidence="5 6" key="1">
    <citation type="submission" date="2018-05" db="EMBL/GenBank/DDBJ databases">
        <title>Genomic Encyclopedia of Type Strains, Phase IV (KMG-IV): sequencing the most valuable type-strain genomes for metagenomic binning, comparative biology and taxonomic classification.</title>
        <authorList>
            <person name="Goeker M."/>
        </authorList>
    </citation>
    <scope>NUCLEOTIDE SEQUENCE [LARGE SCALE GENOMIC DNA]</scope>
    <source>
        <strain evidence="5 6">DSM 18773</strain>
    </source>
</reference>
<dbReference type="GO" id="GO:0006417">
    <property type="term" value="P:regulation of translation"/>
    <property type="evidence" value="ECO:0007669"/>
    <property type="project" value="UniProtKB-KW"/>
</dbReference>
<dbReference type="OrthoDB" id="9801235at2"/>
<dbReference type="GO" id="GO:0005737">
    <property type="term" value="C:cytoplasm"/>
    <property type="evidence" value="ECO:0007669"/>
    <property type="project" value="UniProtKB-SubCell"/>
</dbReference>
<dbReference type="EMBL" id="QGGL01000001">
    <property type="protein sequence ID" value="PWK16185.1"/>
    <property type="molecule type" value="Genomic_DNA"/>
</dbReference>
<dbReference type="HAMAP" id="MF_01185">
    <property type="entry name" value="FliW"/>
    <property type="match status" value="1"/>
</dbReference>
<keyword evidence="5" id="KW-0282">Flagellum</keyword>
<evidence type="ECO:0000256" key="3">
    <source>
        <dbReference type="ARBA" id="ARBA00022845"/>
    </source>
</evidence>
<evidence type="ECO:0000256" key="1">
    <source>
        <dbReference type="ARBA" id="ARBA00022490"/>
    </source>
</evidence>
<dbReference type="InterPro" id="IPR003775">
    <property type="entry name" value="Flagellar_assembly_factor_FliW"/>
</dbReference>
<keyword evidence="1 4" id="KW-0963">Cytoplasm</keyword>
<keyword evidence="6" id="KW-1185">Reference proteome</keyword>
<gene>
    <name evidence="4" type="primary">fliW</name>
    <name evidence="5" type="ORF">C7459_10146</name>
</gene>
<dbReference type="Gene3D" id="2.30.290.10">
    <property type="entry name" value="BH3618-like"/>
    <property type="match status" value="1"/>
</dbReference>
<comment type="function">
    <text evidence="4">Acts as an anti-CsrA protein, binds CsrA and prevents it from repressing translation of its target genes, one of which is flagellin. Binds to flagellin and participates in the assembly of the flagellum.</text>
</comment>
<keyword evidence="3 4" id="KW-0810">Translation regulation</keyword>
<comment type="subcellular location">
    <subcellularLocation>
        <location evidence="4">Cytoplasm</location>
    </subcellularLocation>
</comment>
<dbReference type="SUPFAM" id="SSF141457">
    <property type="entry name" value="BH3618-like"/>
    <property type="match status" value="1"/>
</dbReference>
<keyword evidence="5" id="KW-0966">Cell projection</keyword>
<evidence type="ECO:0000256" key="2">
    <source>
        <dbReference type="ARBA" id="ARBA00022795"/>
    </source>
</evidence>
<dbReference type="PANTHER" id="PTHR39190">
    <property type="entry name" value="FLAGELLAR ASSEMBLY FACTOR FLIW"/>
    <property type="match status" value="1"/>
</dbReference>
<dbReference type="InterPro" id="IPR024046">
    <property type="entry name" value="Flagellar_assmbl_FliW_dom_sf"/>
</dbReference>
<comment type="subunit">
    <text evidence="4">Interacts with translational regulator CsrA and flagellin(s).</text>
</comment>
<comment type="similarity">
    <text evidence="4">Belongs to the FliW family.</text>
</comment>
<name>A0A316DDY9_9BACL</name>
<keyword evidence="4" id="KW-0143">Chaperone</keyword>
<accession>A0A316DDY9</accession>
<sequence>MEITSVLFGKLEIEEHAILQFPEGLFGLEEVREYVIFKQDDSLPFAYLQAKEEPGVCLLLADPFVFHPAYEFELSAQDLQALGDPEPMNVQLWVTVTTTEEMEHSTMNLLAPIVVNADKSLARQVVLHNTGYQSRTPLFPRKGEA</sequence>
<evidence type="ECO:0000313" key="5">
    <source>
        <dbReference type="EMBL" id="PWK16185.1"/>
    </source>
</evidence>
<dbReference type="RefSeq" id="WP_109685064.1">
    <property type="nucleotide sequence ID" value="NZ_QGGL01000001.1"/>
</dbReference>
<dbReference type="GO" id="GO:0044780">
    <property type="term" value="P:bacterial-type flagellum assembly"/>
    <property type="evidence" value="ECO:0007669"/>
    <property type="project" value="UniProtKB-UniRule"/>
</dbReference>